<dbReference type="PIRSF" id="PIRSF001773">
    <property type="entry name" value="COX10"/>
    <property type="match status" value="1"/>
</dbReference>
<evidence type="ECO:0000256" key="8">
    <source>
        <dbReference type="ARBA" id="ARBA00023133"/>
    </source>
</evidence>
<evidence type="ECO:0000256" key="12">
    <source>
        <dbReference type="SAM" id="Phobius"/>
    </source>
</evidence>
<reference evidence="14" key="1">
    <citation type="submission" date="2016-03" db="EMBL/GenBank/DDBJ databases">
        <authorList>
            <person name="Devillers H."/>
        </authorList>
    </citation>
    <scope>NUCLEOTIDE SEQUENCE [LARGE SCALE GENOMIC DNA]</scope>
</reference>
<dbReference type="NCBIfam" id="TIGR01473">
    <property type="entry name" value="cyoE_ctaB"/>
    <property type="match status" value="1"/>
</dbReference>
<organism evidence="13 14">
    <name type="scientific">Lachancea dasiensis</name>
    <dbReference type="NCBI Taxonomy" id="1072105"/>
    <lineage>
        <taxon>Eukaryota</taxon>
        <taxon>Fungi</taxon>
        <taxon>Dikarya</taxon>
        <taxon>Ascomycota</taxon>
        <taxon>Saccharomycotina</taxon>
        <taxon>Saccharomycetes</taxon>
        <taxon>Saccharomycetales</taxon>
        <taxon>Saccharomycetaceae</taxon>
        <taxon>Lachancea</taxon>
    </lineage>
</organism>
<evidence type="ECO:0000256" key="5">
    <source>
        <dbReference type="ARBA" id="ARBA00022946"/>
    </source>
</evidence>
<gene>
    <name evidence="13" type="ORF">LADA_0C06106G</name>
</gene>
<comment type="similarity">
    <text evidence="11">Belongs to the ubiA prenyltransferase family.</text>
</comment>
<keyword evidence="6 12" id="KW-1133">Transmembrane helix</keyword>
<evidence type="ECO:0000313" key="13">
    <source>
        <dbReference type="EMBL" id="SCU82536.1"/>
    </source>
</evidence>
<dbReference type="FunFam" id="1.10.357.140:FF:000004">
    <property type="entry name" value="Protoheme IX farnesyltransferase, mitochondrial"/>
    <property type="match status" value="1"/>
</dbReference>
<dbReference type="InterPro" id="IPR000537">
    <property type="entry name" value="UbiA_prenyltransferase"/>
</dbReference>
<proteinExistence type="inferred from homology"/>
<keyword evidence="5" id="KW-0809">Transit peptide</keyword>
<feature type="transmembrane region" description="Helical" evidence="12">
    <location>
        <begin position="398"/>
        <end position="425"/>
    </location>
</feature>
<dbReference type="GO" id="GO:0008495">
    <property type="term" value="F:protoheme IX farnesyltransferase activity"/>
    <property type="evidence" value="ECO:0007669"/>
    <property type="project" value="InterPro"/>
</dbReference>
<dbReference type="EC" id="2.5.1.-" evidence="11"/>
<comment type="subcellular location">
    <subcellularLocation>
        <location evidence="1">Mitochondrion membrane</location>
        <topology evidence="1">Multi-pass membrane protein</topology>
    </subcellularLocation>
</comment>
<dbReference type="PROSITE" id="PS00943">
    <property type="entry name" value="UBIA"/>
    <property type="match status" value="1"/>
</dbReference>
<keyword evidence="4 12" id="KW-0812">Transmembrane</keyword>
<evidence type="ECO:0000313" key="14">
    <source>
        <dbReference type="Proteomes" id="UP000190274"/>
    </source>
</evidence>
<dbReference type="InterPro" id="IPR016315">
    <property type="entry name" value="Protohaem_IX_farnesylTrfase_mt"/>
</dbReference>
<sequence length="446" mass="49862">MAGVHLANGIILRSFSIRPVSTAIIGFKGPKSLVLGYRSYSSPKNGAQTRAPLNTSPVEFSSNISAKSTKKASQVTVKNALEALSCTDDTTTHNVQNLPFEVKTVDREQRQQLRATYGSVATKLSTEKLIKTYIQLSKPRLTVLVMLSCICSYALSPSAATVVELMSLTVGTALSSTAANAINMGREPDFDRRMIRTQARPVVRGLLTPRQAYKFAMVTGTIGVSVLYLGVNTTVAALGATNIALYAWIYTSLKRKHIINTWVGALVGAIPPLMGWSAANPLSDPGGWCLAGFLYAWQFPHFNTLSHNIRNEYKDAGYVMTCWKNPRLNARVAFRYSLLMFPLCFGLSYYNVTDWYYQLDSAIANAWLSFWAFKFWWQQRYNYSAKIIKDRVKFNKGLALANIYARKTFWVSVLHLPAVLILAILHKKGRWDWLFGDVNEDQKSFV</sequence>
<evidence type="ECO:0000256" key="3">
    <source>
        <dbReference type="ARBA" id="ARBA00022679"/>
    </source>
</evidence>
<dbReference type="InterPro" id="IPR006369">
    <property type="entry name" value="Protohaem_IX_farnesylTrfase"/>
</dbReference>
<keyword evidence="9 11" id="KW-0472">Membrane</keyword>
<name>A0A1G4IZJ5_9SACH</name>
<evidence type="ECO:0000256" key="11">
    <source>
        <dbReference type="PIRNR" id="PIRNR001773"/>
    </source>
</evidence>
<dbReference type="STRING" id="1266660.A0A1G4IZJ5"/>
<keyword evidence="8 11" id="KW-0350">Heme biosynthesis</keyword>
<dbReference type="AlphaFoldDB" id="A0A1G4IZJ5"/>
<keyword evidence="7 11" id="KW-0496">Mitochondrion</keyword>
<dbReference type="Pfam" id="PF01040">
    <property type="entry name" value="UbiA"/>
    <property type="match status" value="1"/>
</dbReference>
<dbReference type="GO" id="GO:0006784">
    <property type="term" value="P:heme A biosynthetic process"/>
    <property type="evidence" value="ECO:0007669"/>
    <property type="project" value="EnsemblFungi"/>
</dbReference>
<dbReference type="EMBL" id="LT598459">
    <property type="protein sequence ID" value="SCU82536.1"/>
    <property type="molecule type" value="Genomic_DNA"/>
</dbReference>
<feature type="transmembrane region" description="Helical" evidence="12">
    <location>
        <begin position="356"/>
        <end position="377"/>
    </location>
</feature>
<dbReference type="PANTHER" id="PTHR43448:SF2">
    <property type="entry name" value="PROTOHEME IX FARNESYLTRANSFERASE, MITOCHONDRIAL"/>
    <property type="match status" value="1"/>
</dbReference>
<feature type="transmembrane region" description="Helical" evidence="12">
    <location>
        <begin position="235"/>
        <end position="253"/>
    </location>
</feature>
<protein>
    <recommendedName>
        <fullName evidence="2 11">Protoheme IX farnesyltransferase, mitochondrial</fullName>
        <ecNumber evidence="11">2.5.1.-</ecNumber>
    </recommendedName>
    <alternativeName>
        <fullName evidence="10 11">Heme O synthase</fullName>
    </alternativeName>
</protein>
<evidence type="ECO:0000256" key="10">
    <source>
        <dbReference type="ARBA" id="ARBA00030253"/>
    </source>
</evidence>
<dbReference type="PANTHER" id="PTHR43448">
    <property type="entry name" value="PROTOHEME IX FARNESYLTRANSFERASE, MITOCHONDRIAL"/>
    <property type="match status" value="1"/>
</dbReference>
<dbReference type="OrthoDB" id="5211at2759"/>
<accession>A0A1G4IZJ5</accession>
<evidence type="ECO:0000256" key="9">
    <source>
        <dbReference type="ARBA" id="ARBA00023136"/>
    </source>
</evidence>
<evidence type="ECO:0000256" key="1">
    <source>
        <dbReference type="ARBA" id="ARBA00004225"/>
    </source>
</evidence>
<dbReference type="CDD" id="cd13957">
    <property type="entry name" value="PT_UbiA_Cox10"/>
    <property type="match status" value="1"/>
</dbReference>
<dbReference type="GO" id="GO:0031966">
    <property type="term" value="C:mitochondrial membrane"/>
    <property type="evidence" value="ECO:0007669"/>
    <property type="project" value="UniProtKB-SubCell"/>
</dbReference>
<dbReference type="InterPro" id="IPR030470">
    <property type="entry name" value="UbiA_prenylTrfase_CS"/>
</dbReference>
<evidence type="ECO:0000256" key="7">
    <source>
        <dbReference type="ARBA" id="ARBA00023128"/>
    </source>
</evidence>
<dbReference type="Gene3D" id="1.10.357.140">
    <property type="entry name" value="UbiA prenyltransferase"/>
    <property type="match status" value="1"/>
</dbReference>
<dbReference type="Proteomes" id="UP000190274">
    <property type="component" value="Chromosome C"/>
</dbReference>
<evidence type="ECO:0000256" key="6">
    <source>
        <dbReference type="ARBA" id="ARBA00022989"/>
    </source>
</evidence>
<feature type="transmembrane region" description="Helical" evidence="12">
    <location>
        <begin position="141"/>
        <end position="159"/>
    </location>
</feature>
<comment type="function">
    <text evidence="11">Converts protoheme IX and farnesyl diphosphate to heme O.</text>
</comment>
<evidence type="ECO:0000256" key="2">
    <source>
        <dbReference type="ARBA" id="ARBA00016335"/>
    </source>
</evidence>
<dbReference type="InterPro" id="IPR044878">
    <property type="entry name" value="UbiA_sf"/>
</dbReference>
<keyword evidence="14" id="KW-1185">Reference proteome</keyword>
<keyword evidence="3 11" id="KW-0808">Transferase</keyword>
<evidence type="ECO:0000256" key="4">
    <source>
        <dbReference type="ARBA" id="ARBA00022692"/>
    </source>
</evidence>